<gene>
    <name evidence="9" type="ORF">Aory05_000864500</name>
</gene>
<comment type="caution">
    <text evidence="9">The sequence shown here is derived from an EMBL/GenBank/DDBJ whole genome shotgun (WGS) entry which is preliminary data.</text>
</comment>
<evidence type="ECO:0000256" key="8">
    <source>
        <dbReference type="SAM" id="MobiDB-lite"/>
    </source>
</evidence>
<comment type="catalytic activity">
    <reaction evidence="7">
        <text>5-O-(1-carboxyvinyl)-3-phosphoshikimate = chorismate + phosphate</text>
        <dbReference type="Rhea" id="RHEA:21020"/>
        <dbReference type="ChEBI" id="CHEBI:29748"/>
        <dbReference type="ChEBI" id="CHEBI:43474"/>
        <dbReference type="ChEBI" id="CHEBI:57701"/>
        <dbReference type="EC" id="4.2.3.5"/>
    </reaction>
</comment>
<dbReference type="CDD" id="cd07304">
    <property type="entry name" value="Chorismate_synthase"/>
    <property type="match status" value="1"/>
</dbReference>
<evidence type="ECO:0000313" key="9">
    <source>
        <dbReference type="EMBL" id="GMG50105.1"/>
    </source>
</evidence>
<dbReference type="Pfam" id="PF01264">
    <property type="entry name" value="Chorismate_synt"/>
    <property type="match status" value="1"/>
</dbReference>
<evidence type="ECO:0000256" key="7">
    <source>
        <dbReference type="RuleBase" id="RU000605"/>
    </source>
</evidence>
<organism evidence="9 10">
    <name type="scientific">Aspergillus oryzae var. brunneus</name>
    <dbReference type="NCBI Taxonomy" id="332754"/>
    <lineage>
        <taxon>Eukaryota</taxon>
        <taxon>Fungi</taxon>
        <taxon>Dikarya</taxon>
        <taxon>Ascomycota</taxon>
        <taxon>Pezizomycotina</taxon>
        <taxon>Eurotiomycetes</taxon>
        <taxon>Eurotiomycetidae</taxon>
        <taxon>Eurotiales</taxon>
        <taxon>Aspergillaceae</taxon>
        <taxon>Aspergillus</taxon>
        <taxon>Aspergillus subgen. Circumdati</taxon>
    </lineage>
</organism>
<dbReference type="PANTHER" id="PTHR21085">
    <property type="entry name" value="CHORISMATE SYNTHASE"/>
    <property type="match status" value="1"/>
</dbReference>
<comment type="similarity">
    <text evidence="2 7">Belongs to the chorismate synthase family.</text>
</comment>
<feature type="region of interest" description="Disordered" evidence="8">
    <location>
        <begin position="73"/>
        <end position="94"/>
    </location>
</feature>
<dbReference type="NCBIfam" id="NF003793">
    <property type="entry name" value="PRK05382.1"/>
    <property type="match status" value="1"/>
</dbReference>
<dbReference type="InterPro" id="IPR020541">
    <property type="entry name" value="Chorismate_synthase_CS"/>
</dbReference>
<dbReference type="InterPro" id="IPR000453">
    <property type="entry name" value="Chorismate_synth"/>
</dbReference>
<keyword evidence="10" id="KW-1185">Reference proteome</keyword>
<accession>A0ABQ6L1Z3</accession>
<keyword evidence="6 7" id="KW-0456">Lyase</keyword>
<name>A0ABQ6L1Z3_ASPOZ</name>
<sequence length="447" mass="48309">MEIKNQLIDCSSCRLGVNTLRSPRESTAKTRRSGQLNLTCCASSSYGESHCRSVGCIVDGCPPGMELTEADVQPQMTRRRPGQSALTTPRNEKDRVEIQSGTEFGVTLGTPIGMIVRNEDQRPKDYGGSTMDLYPRPSHADFTYLEKYGVKAKRPREVRTKVILTRLGRVAAGAIAEKYLRLSHGVEIVSFVSSVGNEHLFPPTPEHPSPATNPEFLNLIENISRETVDSFVPTRCPNQEAAARMTKVIEQFRDNQDSIGGTVTCVIRNVPVGLGEPCFDKLEAKLAHAMLSIPATKGFEIGSGFGGCEVPGSIHNDPFVVSDVETRTGTETTTKQRLTTKTNNSGGIQGGISNGASIYFRVAFKPPATIGQAQTTASYGLEEGTLEAKGRHDPCVVPRAVPIVETMSALVIMDALMAQYARESAKNLLPPLPKTIPTHPTVKPGSA</sequence>
<dbReference type="Gene3D" id="3.60.150.10">
    <property type="entry name" value="Chorismate synthase AroC"/>
    <property type="match status" value="1"/>
</dbReference>
<evidence type="ECO:0000313" key="10">
    <source>
        <dbReference type="Proteomes" id="UP001165189"/>
    </source>
</evidence>
<dbReference type="EMBL" id="BSYB01000038">
    <property type="protein sequence ID" value="GMG50105.1"/>
    <property type="molecule type" value="Genomic_DNA"/>
</dbReference>
<evidence type="ECO:0000256" key="3">
    <source>
        <dbReference type="ARBA" id="ARBA00013036"/>
    </source>
</evidence>
<evidence type="ECO:0000256" key="2">
    <source>
        <dbReference type="ARBA" id="ARBA00008014"/>
    </source>
</evidence>
<comment type="cofactor">
    <cofactor evidence="7">
        <name>FMNH2</name>
        <dbReference type="ChEBI" id="CHEBI:57618"/>
    </cofactor>
    <text evidence="7">Reduced FMN (FMNH(2)).</text>
</comment>
<dbReference type="InterPro" id="IPR035904">
    <property type="entry name" value="Chorismate_synth_AroC_sf"/>
</dbReference>
<dbReference type="PROSITE" id="PS00787">
    <property type="entry name" value="CHORISMATE_SYNTHASE_1"/>
    <property type="match status" value="1"/>
</dbReference>
<dbReference type="NCBIfam" id="TIGR00033">
    <property type="entry name" value="aroC"/>
    <property type="match status" value="1"/>
</dbReference>
<evidence type="ECO:0000256" key="5">
    <source>
        <dbReference type="ARBA" id="ARBA00023141"/>
    </source>
</evidence>
<reference evidence="9" key="1">
    <citation type="submission" date="2023-04" db="EMBL/GenBank/DDBJ databases">
        <title>Aspergillus oryzae var. brunneus NBRC 4377.</title>
        <authorList>
            <person name="Ichikawa N."/>
            <person name="Sato H."/>
            <person name="Tonouchi N."/>
        </authorList>
    </citation>
    <scope>NUCLEOTIDE SEQUENCE</scope>
    <source>
        <strain evidence="9">NBRC 4377</strain>
    </source>
</reference>
<keyword evidence="4 7" id="KW-0028">Amino-acid biosynthesis</keyword>
<keyword evidence="5 7" id="KW-0057">Aromatic amino acid biosynthesis</keyword>
<comment type="pathway">
    <text evidence="1 7">Metabolic intermediate biosynthesis; chorismate biosynthesis; chorismate from D-erythrose 4-phosphate and phosphoenolpyruvate: step 7/7.</text>
</comment>
<dbReference type="PANTHER" id="PTHR21085:SF0">
    <property type="entry name" value="CHORISMATE SYNTHASE"/>
    <property type="match status" value="1"/>
</dbReference>
<evidence type="ECO:0000256" key="6">
    <source>
        <dbReference type="ARBA" id="ARBA00023239"/>
    </source>
</evidence>
<proteinExistence type="inferred from homology"/>
<dbReference type="Proteomes" id="UP001165189">
    <property type="component" value="Unassembled WGS sequence"/>
</dbReference>
<evidence type="ECO:0000256" key="4">
    <source>
        <dbReference type="ARBA" id="ARBA00022605"/>
    </source>
</evidence>
<protein>
    <recommendedName>
        <fullName evidence="3 7">Chorismate synthase</fullName>
        <ecNumber evidence="3 7">4.2.3.5</ecNumber>
    </recommendedName>
</protein>
<dbReference type="SUPFAM" id="SSF103263">
    <property type="entry name" value="Chorismate synthase, AroC"/>
    <property type="match status" value="1"/>
</dbReference>
<evidence type="ECO:0000256" key="1">
    <source>
        <dbReference type="ARBA" id="ARBA00005044"/>
    </source>
</evidence>
<dbReference type="EC" id="4.2.3.5" evidence="3 7"/>
<dbReference type="HAMAP" id="MF_00300">
    <property type="entry name" value="Chorismate_synth"/>
    <property type="match status" value="1"/>
</dbReference>
<dbReference type="PROSITE" id="PS00789">
    <property type="entry name" value="CHORISMATE_SYNTHASE_3"/>
    <property type="match status" value="1"/>
</dbReference>